<proteinExistence type="predicted"/>
<keyword evidence="1" id="KW-0175">Coiled coil</keyword>
<sequence>MTDYKTGIIESHKSGFGSSDAKNIIALTTNGVPNVGLQKRIHAIKHGIEKEQISTAAMRQGDAIEQQIYEMLRNANEDENTNIESNPLWVMPVEYPFSVFCHPDQVVITEDEILILENKASIKPIEYWKQEALYQVAWQYMCAKAIYPDKNIRVRLVHYDTTDYVQFDASKINYFEFDVSYLIQFSILFNDSFEYLSQNWETFEYLEGGELDLTVVDSNHPLQIQIKELEKAVLAEKKAKEEIANFREQLTEQMLNAGIKKIQSENMTVTLVNETVESRLDSKRLKLEQPEIAERYTKASIKKAFIKMKVKE</sequence>
<dbReference type="Gene3D" id="3.90.320.10">
    <property type="match status" value="1"/>
</dbReference>
<dbReference type="RefSeq" id="WP_138191789.1">
    <property type="nucleotide sequence ID" value="NZ_VBWP01000009.1"/>
</dbReference>
<evidence type="ECO:0000313" key="3">
    <source>
        <dbReference type="Proteomes" id="UP000306912"/>
    </source>
</evidence>
<dbReference type="EMBL" id="VBWP01000009">
    <property type="protein sequence ID" value="TLG72074.1"/>
    <property type="molecule type" value="Genomic_DNA"/>
</dbReference>
<reference evidence="2 3" key="1">
    <citation type="submission" date="2019-05" db="EMBL/GenBank/DDBJ databases">
        <title>Culicoidintestinum kansasii gen. nov., sp. nov. from the gastrointestinal tract of the biting midge, Culicoides sonorensis.</title>
        <authorList>
            <person name="Neupane S."/>
            <person name="Ghosh A."/>
            <person name="Gunther S."/>
            <person name="Martin K."/>
            <person name="Zurek L."/>
        </authorList>
    </citation>
    <scope>NUCLEOTIDE SEQUENCE [LARGE SCALE GENOMIC DNA]</scope>
    <source>
        <strain evidence="2 3">CS-1</strain>
    </source>
</reference>
<comment type="caution">
    <text evidence="2">The sequence shown here is derived from an EMBL/GenBank/DDBJ whole genome shotgun (WGS) entry which is preliminary data.</text>
</comment>
<feature type="coiled-coil region" evidence="1">
    <location>
        <begin position="229"/>
        <end position="256"/>
    </location>
</feature>
<dbReference type="InParanoid" id="A0A5R8Q8N2"/>
<keyword evidence="3" id="KW-1185">Reference proteome</keyword>
<gene>
    <name evidence="2" type="ORF">FEZ08_09585</name>
</gene>
<evidence type="ECO:0000256" key="1">
    <source>
        <dbReference type="SAM" id="Coils"/>
    </source>
</evidence>
<evidence type="ECO:0000313" key="2">
    <source>
        <dbReference type="EMBL" id="TLG72074.1"/>
    </source>
</evidence>
<dbReference type="AlphaFoldDB" id="A0A5R8Q8N2"/>
<accession>A0A5R8Q8N2</accession>
<name>A0A5R8Q8N2_9FIRM</name>
<dbReference type="InterPro" id="IPR011604">
    <property type="entry name" value="PDDEXK-like_dom_sf"/>
</dbReference>
<dbReference type="Proteomes" id="UP000306912">
    <property type="component" value="Unassembled WGS sequence"/>
</dbReference>
<evidence type="ECO:0008006" key="4">
    <source>
        <dbReference type="Google" id="ProtNLM"/>
    </source>
</evidence>
<protein>
    <recommendedName>
        <fullName evidence="4">Endonuclease</fullName>
    </recommendedName>
</protein>
<organism evidence="2 3">
    <name type="scientific">Culicoidibacter larvae</name>
    <dbReference type="NCBI Taxonomy" id="2579976"/>
    <lineage>
        <taxon>Bacteria</taxon>
        <taxon>Bacillati</taxon>
        <taxon>Bacillota</taxon>
        <taxon>Culicoidibacteria</taxon>
        <taxon>Culicoidibacterales</taxon>
        <taxon>Culicoidibacteraceae</taxon>
        <taxon>Culicoidibacter</taxon>
    </lineage>
</organism>